<name>A0AAD0KXH2_MYCLR</name>
<keyword evidence="2" id="KW-0812">Transmembrane</keyword>
<organism evidence="3 4">
    <name type="scientific">Mycobacterium leprae</name>
    <dbReference type="NCBI Taxonomy" id="1769"/>
    <lineage>
        <taxon>Bacteria</taxon>
        <taxon>Bacillati</taxon>
        <taxon>Actinomycetota</taxon>
        <taxon>Actinomycetes</taxon>
        <taxon>Mycobacteriales</taxon>
        <taxon>Mycobacteriaceae</taxon>
        <taxon>Mycobacterium</taxon>
    </lineage>
</organism>
<dbReference type="EMBL" id="CP029543">
    <property type="protein sequence ID" value="AWV48775.1"/>
    <property type="molecule type" value="Genomic_DNA"/>
</dbReference>
<feature type="transmembrane region" description="Helical" evidence="2">
    <location>
        <begin position="131"/>
        <end position="161"/>
    </location>
</feature>
<evidence type="ECO:0000313" key="3">
    <source>
        <dbReference type="EMBL" id="AWV48775.1"/>
    </source>
</evidence>
<dbReference type="RefSeq" id="WP_064430302.1">
    <property type="nucleotide sequence ID" value="NZ_CP029543.1"/>
</dbReference>
<accession>A0AAD0KXH2</accession>
<evidence type="ECO:0000256" key="1">
    <source>
        <dbReference type="SAM" id="MobiDB-lite"/>
    </source>
</evidence>
<evidence type="ECO:0000313" key="4">
    <source>
        <dbReference type="Proteomes" id="UP000249682"/>
    </source>
</evidence>
<proteinExistence type="predicted"/>
<reference evidence="3 4" key="1">
    <citation type="submission" date="2018-05" db="EMBL/GenBank/DDBJ databases">
        <title>Evolution of small genomes with special reference to Mycobacterium leprae.</title>
        <authorList>
            <person name="Mohanty P.S."/>
            <person name="Bansal A.K."/>
            <person name="Gupta U.D."/>
            <person name="Naaz F."/>
            <person name="Dwivedi V.D."/>
            <person name="Singh H."/>
            <person name="Gupta G."/>
            <person name="Sharma S."/>
            <person name="Arora M."/>
        </authorList>
    </citation>
    <scope>NUCLEOTIDE SEQUENCE [LARGE SCALE GENOMIC DNA]</scope>
    <source>
        <strain evidence="3 4">MRHRU-235-G</strain>
    </source>
</reference>
<keyword evidence="2" id="KW-0472">Membrane</keyword>
<evidence type="ECO:0000256" key="2">
    <source>
        <dbReference type="SAM" id="Phobius"/>
    </source>
</evidence>
<protein>
    <submittedName>
        <fullName evidence="3">Uncharacterized protein</fullName>
    </submittedName>
</protein>
<feature type="region of interest" description="Disordered" evidence="1">
    <location>
        <begin position="56"/>
        <end position="80"/>
    </location>
</feature>
<gene>
    <name evidence="3" type="ORF">DIJ64_14040</name>
</gene>
<keyword evidence="2" id="KW-1133">Transmembrane helix</keyword>
<dbReference type="Proteomes" id="UP000249682">
    <property type="component" value="Chromosome"/>
</dbReference>
<dbReference type="AlphaFoldDB" id="A0AAD0KXH2"/>
<sequence>MVLLIFTIGTLLLPANPILPLWPYLECTAFAGLVGSNSASAMTNINAFSAATHWLGTDSQHQRRQPRDAGYLGPGGPVGDRDGGQPTALLGVYRISGDAGSQHNQHGERHGQFTQYCIAVNTSLAVLSEPYIWLIALLHIVTFVFVGFSFAFGPVLQIHALPTVKARRRLHCIRTKSFFCYHSWSNYTATKAAVSLTASEVSWSSLPPSVLLYQALE</sequence>